<sequence length="1475" mass="164151">MEDDNEQLDWGNEEDEQAGDYARSREYYEDEGGNGRAANADDTDDVVSLGGEEDDIQELVAFQSRSKQDTNGDSPGKVLSKTKGMPPPNSLRREGSDTSQPQQNSPSRSAARRSDSSPRLKRSHSKRDVLVTHALPPKPAVAPAPPGPFRATAQMSLMEASTMANPMVRTQDKEKRRVNGSPSKSISSSDDLGPLPPDWEVRRPRNQDTAGQVYYFNIRTEVSQWTRPVEGGNAASPHSPRREKDSPRIHRRASLSQSLDGGRRSPSPHGSESNSFTEKRPGRSGSVDASSPDHAHDVRPDDHSQPYAHRHRLDTSYSAESVGESPKVFRGDRDRNLSRPEVNRDRPARPRRESPPSPHWRDSQKAPHQAQNDGPWNNNNHRRTSFGQSAELNGTQKPRHHRNEDTRVDTAPRGKGYDREGVPRSSTVRRDRQRSPPPHLREDNVASSGPGYSAAAPSGPTIPEYRSRTQGESKDFGNSFDRQSSASWHHSTQSSKDASVQQQSYEHPPRRPREPEPISRNSSENDAKRRRTDRNPDSAMARRPHSIEDNIPSPLLPVRDEPSPNTFHAAEEDEHRPPRRRQPLPPQSARFKEMASDLPPPPLPPAGRRNSPVLPRGPRDGGTDRRTTNTNPSIPSGPRQSMPTRPSLDIKPNDSGYSRRPLDGNSFGNRQDGRRQSDVGAAKSGRDTDRNVDDSMDIDTSPSSRYPPKARYGETSARNNEGMYTDREDLEERDPVPRGPRAMSSRSQPPTPQNTFPPTQLSTSNFLADTPPHGSKLPPIGPDQGWRGKGRDRSPPPHMTSKRSTRWGNARNVAAEHDDRDRESAPESQHRRDNMSRTGTVDNAPAHRPPPYSREHPYPEDNVQPNTNRQSSVQAISDVSTSLPSRNEPQGRRQQNNWPPRRDAGHPSSQQQQVKGTGGNDIPIPPRRPWPAAEPAEDLSLSSGSAPPHGRDQHPSSAARGWGRSFSGNGNGDMQGAERDVPPSTMGFRSDMMEPSQNTESRQRTQSFPGRRFNDRDRQEEPPVRESTQESKPIGALTNLQRQSSFRAPSEPTQRVSRFSQPVKPVQQQQSHQVSDAGGGEPRTWHPREQAPPDEDIGVNENPRHAQRAHSPPPYSNESSTSLPASHRSHDAERSRTVTGELPRARSAERSPPRTELPVVHASLPPRPRFDSQVSADDHHPNFRGRGGGPANRHPPRAAMRDPSPPPHAQFRDNNHHGRQRGGGRNSRFGGSAKEDWQKDAEARDNEGSGQLNDYETQQQTANNPVLKVHPSRMRMINSNSMPPPPQLPLPQVSQPSHLFSRNDADSAQSSGPIRIRRPSTKFSDTDFQAPEPEPDVTFHGRTNDRGRRRDDRKGFNAPNRDPSSTLPAPPRQYDNRPPQNEEHSPRDRPVSSLLERLNMNPNMMPSPSAPPPLRDRVTSSWVAPEDGGGMGGDGVNHMRGIEENEGFGNHPYRGQRRRGKPRRGRGRGGNQFDA</sequence>
<dbReference type="Gene3D" id="2.20.70.10">
    <property type="match status" value="1"/>
</dbReference>
<feature type="region of interest" description="Disordered" evidence="1">
    <location>
        <begin position="1"/>
        <end position="1475"/>
    </location>
</feature>
<feature type="compositionally biased region" description="Basic and acidic residues" evidence="1">
    <location>
        <begin position="684"/>
        <end position="693"/>
    </location>
</feature>
<dbReference type="PROSITE" id="PS50020">
    <property type="entry name" value="WW_DOMAIN_2"/>
    <property type="match status" value="1"/>
</dbReference>
<dbReference type="CDD" id="cd00201">
    <property type="entry name" value="WW"/>
    <property type="match status" value="1"/>
</dbReference>
<organism evidence="3 4">
    <name type="scientific">Rickenella mellea</name>
    <dbReference type="NCBI Taxonomy" id="50990"/>
    <lineage>
        <taxon>Eukaryota</taxon>
        <taxon>Fungi</taxon>
        <taxon>Dikarya</taxon>
        <taxon>Basidiomycota</taxon>
        <taxon>Agaricomycotina</taxon>
        <taxon>Agaricomycetes</taxon>
        <taxon>Hymenochaetales</taxon>
        <taxon>Rickenellaceae</taxon>
        <taxon>Rickenella</taxon>
    </lineage>
</organism>
<feature type="compositionally biased region" description="Polar residues" evidence="1">
    <location>
        <begin position="995"/>
        <end position="1008"/>
    </location>
</feature>
<dbReference type="Proteomes" id="UP000294933">
    <property type="component" value="Unassembled WGS sequence"/>
</dbReference>
<feature type="compositionally biased region" description="Basic and acidic residues" evidence="1">
    <location>
        <begin position="507"/>
        <end position="527"/>
    </location>
</feature>
<dbReference type="EMBL" id="ML170166">
    <property type="protein sequence ID" value="TDL24457.1"/>
    <property type="molecule type" value="Genomic_DNA"/>
</dbReference>
<feature type="compositionally biased region" description="Polar residues" evidence="1">
    <location>
        <begin position="1248"/>
        <end position="1264"/>
    </location>
</feature>
<feature type="compositionally biased region" description="Basic and acidic residues" evidence="1">
    <location>
        <begin position="402"/>
        <end position="444"/>
    </location>
</feature>
<feature type="compositionally biased region" description="Low complexity" evidence="1">
    <location>
        <begin position="483"/>
        <end position="495"/>
    </location>
</feature>
<dbReference type="SMART" id="SM00456">
    <property type="entry name" value="WW"/>
    <property type="match status" value="1"/>
</dbReference>
<feature type="compositionally biased region" description="Low complexity" evidence="1">
    <location>
        <begin position="1060"/>
        <end position="1075"/>
    </location>
</feature>
<dbReference type="SUPFAM" id="SSF51045">
    <property type="entry name" value="WW domain"/>
    <property type="match status" value="1"/>
</dbReference>
<evidence type="ECO:0000259" key="2">
    <source>
        <dbReference type="PROSITE" id="PS50020"/>
    </source>
</evidence>
<evidence type="ECO:0000313" key="3">
    <source>
        <dbReference type="EMBL" id="TDL24457.1"/>
    </source>
</evidence>
<feature type="compositionally biased region" description="Basic residues" evidence="1">
    <location>
        <begin position="1454"/>
        <end position="1467"/>
    </location>
</feature>
<feature type="compositionally biased region" description="Basic and acidic residues" evidence="1">
    <location>
        <begin position="617"/>
        <end position="627"/>
    </location>
</feature>
<feature type="compositionally biased region" description="Basic and acidic residues" evidence="1">
    <location>
        <begin position="291"/>
        <end position="304"/>
    </location>
</feature>
<feature type="compositionally biased region" description="Basic and acidic residues" evidence="1">
    <location>
        <begin position="1380"/>
        <end position="1390"/>
    </location>
</feature>
<protein>
    <recommendedName>
        <fullName evidence="2">WW domain-containing protein</fullName>
    </recommendedName>
</protein>
<feature type="compositionally biased region" description="Basic and acidic residues" evidence="1">
    <location>
        <begin position="1012"/>
        <end position="1029"/>
    </location>
</feature>
<feature type="compositionally biased region" description="Polar residues" evidence="1">
    <location>
        <begin position="863"/>
        <end position="898"/>
    </location>
</feature>
<evidence type="ECO:0000313" key="4">
    <source>
        <dbReference type="Proteomes" id="UP000294933"/>
    </source>
</evidence>
<feature type="domain" description="WW" evidence="2">
    <location>
        <begin position="193"/>
        <end position="230"/>
    </location>
</feature>
<feature type="compositionally biased region" description="Polar residues" evidence="1">
    <location>
        <begin position="369"/>
        <end position="396"/>
    </location>
</feature>
<dbReference type="InterPro" id="IPR036020">
    <property type="entry name" value="WW_dom_sf"/>
</dbReference>
<feature type="compositionally biased region" description="Polar residues" evidence="1">
    <location>
        <begin position="63"/>
        <end position="73"/>
    </location>
</feature>
<feature type="compositionally biased region" description="Basic and acidic residues" evidence="1">
    <location>
        <begin position="465"/>
        <end position="475"/>
    </location>
</feature>
<feature type="compositionally biased region" description="Basic and acidic residues" evidence="1">
    <location>
        <begin position="1337"/>
        <end position="1355"/>
    </location>
</feature>
<dbReference type="InterPro" id="IPR001202">
    <property type="entry name" value="WW_dom"/>
</dbReference>
<dbReference type="STRING" id="50990.A0A4Y7Q9X6"/>
<feature type="compositionally biased region" description="Basic and acidic residues" evidence="1">
    <location>
        <begin position="1233"/>
        <end position="1247"/>
    </location>
</feature>
<gene>
    <name evidence="3" type="ORF">BD410DRAFT_785929</name>
</gene>
<feature type="compositionally biased region" description="Basic and acidic residues" evidence="1">
    <location>
        <begin position="814"/>
        <end position="835"/>
    </location>
</feature>
<feature type="compositionally biased region" description="Acidic residues" evidence="1">
    <location>
        <begin position="1"/>
        <end position="18"/>
    </location>
</feature>
<reference evidence="3 4" key="1">
    <citation type="submission" date="2018-06" db="EMBL/GenBank/DDBJ databases">
        <title>A transcriptomic atlas of mushroom development highlights an independent origin of complex multicellularity.</title>
        <authorList>
            <consortium name="DOE Joint Genome Institute"/>
            <person name="Krizsan K."/>
            <person name="Almasi E."/>
            <person name="Merenyi Z."/>
            <person name="Sahu N."/>
            <person name="Viragh M."/>
            <person name="Koszo T."/>
            <person name="Mondo S."/>
            <person name="Kiss B."/>
            <person name="Balint B."/>
            <person name="Kues U."/>
            <person name="Barry K."/>
            <person name="Hegedus J.C."/>
            <person name="Henrissat B."/>
            <person name="Johnson J."/>
            <person name="Lipzen A."/>
            <person name="Ohm R."/>
            <person name="Nagy I."/>
            <person name="Pangilinan J."/>
            <person name="Yan J."/>
            <person name="Xiong Y."/>
            <person name="Grigoriev I.V."/>
            <person name="Hibbett D.S."/>
            <person name="Nagy L.G."/>
        </authorList>
    </citation>
    <scope>NUCLEOTIDE SEQUENCE [LARGE SCALE GENOMIC DNA]</scope>
    <source>
        <strain evidence="3 4">SZMC22713</strain>
    </source>
</reference>
<feature type="compositionally biased region" description="Low complexity" evidence="1">
    <location>
        <begin position="446"/>
        <end position="459"/>
    </location>
</feature>
<feature type="compositionally biased region" description="Basic and acidic residues" evidence="1">
    <location>
        <begin position="1143"/>
        <end position="1153"/>
    </location>
</feature>
<keyword evidence="4" id="KW-1185">Reference proteome</keyword>
<feature type="compositionally biased region" description="Low complexity" evidence="1">
    <location>
        <begin position="1290"/>
        <end position="1299"/>
    </location>
</feature>
<feature type="compositionally biased region" description="Basic and acidic residues" evidence="1">
    <location>
        <begin position="327"/>
        <end position="365"/>
    </location>
</feature>
<dbReference type="Pfam" id="PF00397">
    <property type="entry name" value="WW"/>
    <property type="match status" value="1"/>
</dbReference>
<accession>A0A4Y7Q9X6</accession>
<feature type="compositionally biased region" description="Pro residues" evidence="1">
    <location>
        <begin position="136"/>
        <end position="148"/>
    </location>
</feature>
<dbReference type="VEuPathDB" id="FungiDB:BD410DRAFT_785929"/>
<feature type="compositionally biased region" description="Acidic residues" evidence="1">
    <location>
        <begin position="41"/>
        <end position="57"/>
    </location>
</feature>
<evidence type="ECO:0000256" key="1">
    <source>
        <dbReference type="SAM" id="MobiDB-lite"/>
    </source>
</evidence>
<feature type="compositionally biased region" description="Polar residues" evidence="1">
    <location>
        <begin position="1038"/>
        <end position="1059"/>
    </location>
</feature>
<name>A0A4Y7Q9X6_9AGAM</name>
<proteinExistence type="predicted"/>
<dbReference type="OrthoDB" id="548295at2759"/>